<dbReference type="EC" id="2.3.2.27" evidence="3"/>
<comment type="caution">
    <text evidence="8">The sequence shown here is derived from an EMBL/GenBank/DDBJ whole genome shotgun (WGS) entry which is preliminary data.</text>
</comment>
<reference evidence="8 9" key="1">
    <citation type="submission" date="2016-06" db="EMBL/GenBank/DDBJ databases">
        <authorList>
            <person name="Kjaerup R.B."/>
            <person name="Dalgaard T.S."/>
            <person name="Juul-Madsen H.R."/>
        </authorList>
    </citation>
    <scope>NUCLEOTIDE SEQUENCE [LARGE SCALE GENOMIC DNA]</scope>
    <source>
        <strain evidence="8 9">Pb300</strain>
    </source>
</reference>
<dbReference type="UniPathway" id="UPA00143"/>
<keyword evidence="3" id="KW-0862">Zinc</keyword>
<keyword evidence="2 3" id="KW-0808">Transferase</keyword>
<dbReference type="InterPro" id="IPR054476">
    <property type="entry name" value="Ltn1_N"/>
</dbReference>
<comment type="pathway">
    <text evidence="3">Protein modification; protein ubiquitination.</text>
</comment>
<protein>
    <recommendedName>
        <fullName evidence="3">E3 ubiquitin-protein ligase listerin</fullName>
        <ecNumber evidence="3">2.3.2.27</ecNumber>
    </recommendedName>
    <alternativeName>
        <fullName evidence="3">RING-type E3 ubiquitin transferase listerin</fullName>
    </alternativeName>
</protein>
<dbReference type="VEuPathDB" id="FungiDB:PABG_02433"/>
<dbReference type="GO" id="GO:0072344">
    <property type="term" value="P:rescue of stalled ribosome"/>
    <property type="evidence" value="ECO:0007669"/>
    <property type="project" value="UniProtKB-UniRule"/>
</dbReference>
<dbReference type="GO" id="GO:0016567">
    <property type="term" value="P:protein ubiquitination"/>
    <property type="evidence" value="ECO:0007669"/>
    <property type="project" value="UniProtKB-UniPathway"/>
</dbReference>
<dbReference type="InterPro" id="IPR016024">
    <property type="entry name" value="ARM-type_fold"/>
</dbReference>
<dbReference type="VEuPathDB" id="FungiDB:PADG_11159"/>
<evidence type="ECO:0000259" key="5">
    <source>
        <dbReference type="Pfam" id="PF22958"/>
    </source>
</evidence>
<dbReference type="Pfam" id="PF22999">
    <property type="entry name" value="LTN1_E3_ligase_6th"/>
    <property type="match status" value="2"/>
</dbReference>
<organism evidence="8 9">
    <name type="scientific">Paracoccidioides brasiliensis</name>
    <dbReference type="NCBI Taxonomy" id="121759"/>
    <lineage>
        <taxon>Eukaryota</taxon>
        <taxon>Fungi</taxon>
        <taxon>Dikarya</taxon>
        <taxon>Ascomycota</taxon>
        <taxon>Pezizomycotina</taxon>
        <taxon>Eurotiomycetes</taxon>
        <taxon>Eurotiomycetidae</taxon>
        <taxon>Onygenales</taxon>
        <taxon>Ajellomycetaceae</taxon>
        <taxon>Paracoccidioides</taxon>
    </lineage>
</organism>
<dbReference type="Pfam" id="PF22958">
    <property type="entry name" value="Ltn1_1st"/>
    <property type="match status" value="1"/>
</dbReference>
<dbReference type="GO" id="GO:0008168">
    <property type="term" value="F:methyltransferase activity"/>
    <property type="evidence" value="ECO:0007669"/>
    <property type="project" value="UniProtKB-KW"/>
</dbReference>
<dbReference type="Gene3D" id="3.40.50.150">
    <property type="entry name" value="Vaccinia Virus protein VP39"/>
    <property type="match status" value="1"/>
</dbReference>
<feature type="region of interest" description="Disordered" evidence="4">
    <location>
        <begin position="1814"/>
        <end position="1836"/>
    </location>
</feature>
<dbReference type="GO" id="GO:0043023">
    <property type="term" value="F:ribosomal large subunit binding"/>
    <property type="evidence" value="ECO:0007669"/>
    <property type="project" value="TreeGrafter"/>
</dbReference>
<feature type="domain" description="E3 ubiquitin-protein ligase listerin HEAT repeat region" evidence="6">
    <location>
        <begin position="1329"/>
        <end position="1444"/>
    </location>
</feature>
<dbReference type="Pfam" id="PF04072">
    <property type="entry name" value="LCM"/>
    <property type="match status" value="1"/>
</dbReference>
<sequence>MSKKAKSQASSSRAASGVFGSSVGAFGGFSNKFASPGSLSLFSLSYVAEPPDLSKISQSQVVVSFKNLLKRDTTTKTKALEELHEFLRAQGTESGSLEDGLIEAWMKIYPRMSIDISRRVRQLAHILQGRIVSLSGRRIAPFIPKVVGAWLAGLYDSDKLASKAAQESIIRAFPTEEKRQSLWKIYQSSIFAFVIDAVLEQTPQTLSDERTVRPDEAEAKHARVVATALRVLNQLLARSTTVQLEKDSDSITTLIGSKSLWLFSCHEDPFVRRSTYELLRTLLSMERNLIDWKTISTCFLSKALPKSQLGSAFDFSNILLSLTTEHSQIWTADYSGKTSAVKRLYQYIRKGSEGADVAYWQNLHLILKSIPSEVLITKPVSDDSTVQDASRLVEAIHDSILSREEQRGNLGAAWSCFIDTTLWMSSFISDKTTRHRFLQTQISPLLEQYIIAQPDKSQWTLQGEFGPDLCVKSFDALAEQTGTEVLRDLWINLSERVIQAIKLSSPERSSGFKESQDSICAQASRFFDLEAQVLARVSDRAHLSFVSNIFQDTNMPLLQASLELLRHRNGKPYGAAAMIDEAIARVPQIAAQVEELGAFLSEDVPKLLFSPSANRLVSTLFGCRGRQGFDDGIKNVIDTFLEADLGNSTFPGLQKLFSCITLLDVEAHPNMELLIMKDLNRALNTTREAWMDIVILTNNRALQSGIAYRILNSLIDSLSSDSNIREGLYGLFQISLESPEVIGSFVNSQDGSRLVSRILYIAESSTDEASKLADSLQKHIKDIINGESGTRSSVEIVQQNFSNVGKESLSIDALVSIAEEVLSKTPIEDKPRILSRLLPTRDQWNLALDPFLRKPLRTSASIINALAGAVFLADNYLPRGLLDELNSVPFDVYHFSSAFRLTFYVTKVLSSTGVEYVEQDLREVLFFYFPLAVQLVDDDVSLEGSKGLLDLDVSDIRDECADLVSEARLIVKDWIQSATFTMDQEESSAPNIFVLWEQKFKLLQGDSPKSYNLAETFAKVITESDSLKTVQSAESYLQLAKQMDGSSNPFVLPSVVAAFKNSIATTPSGIRLCNELISEVTGFKLENPLEGLRKIVTLNLLLQDENNISRNMPKPRLVFLVKHLVNYLDSEPRLQSLDSEILKLLVNILPLIKDIYGSHWSSILEFLGVVWDEIEIVDESLPVLHSSLRLFACLKLLATSKSNDELVEAWIASLKTHSPALIKLLAEFDSSLNYDQPLNITANILSRQISGLPIDHVEDINDLFPILSAPNRGIQRAAYDILHRAIPKLQEAVILDVALSHSVASLPDELISLLLEAPTMDVLSGIIVNDNSSSVRESYVANIKENDCLNPLLDFMFDFLQHPHGKMVDASKLDDRSFRLDESEPAQRETQYLLIHLYYLCLKYLPNLTKTWWIDSKKRVKGQVEAWTEKHISPLIIEDSLLGVSDWVSTQDFTTEEQPLQVKVSHRTAEIVASVDVEEDSPPTSIAISLPPAYPLQQAVVEGRNRVAVDERKWRSWLLTIQGVIMFSNGSLIDGLLAFRKNVQGALKGQSESTTQMLQIPPTTSMSAPQIPNLNTLRRGAGRGRFRGRGTHEASAGHSDGTAAKDRIVQQTDNDASLSRLSAVELGYLHDAFALAFTNGGGTGSKRYPIINRGTYVRTIAIDSLVNSFLDTKGKRNGKRQIISLGAGSDTRVFRLLSQNRSLDLIYHELDFPANTTAKIKAIRSSPLLHNALQIYGPEDVNISADGDALHSKYLHIHPIDLRTLSASTSPTVLQGVDRTRATLLISECCLIYLSPTDADNVLSYFTQTLFPPPASSSTTLSKSTPTPASTSTSTLSPAPLSLILYEPIRPDDPFGRTMVSNLATRGIRLQTLHRYASLSAERDRLRDHGFVSGQGAADVDFIWERWIGQDEKERVAGLEMLDEIEEWKLLASHYCVAWGWRDQGEDGREGERVFEGWKSLEAQ</sequence>
<feature type="domain" description="E3 ubiquitin-protein ligase listerin N-terminal" evidence="5">
    <location>
        <begin position="56"/>
        <end position="369"/>
    </location>
</feature>
<gene>
    <name evidence="8" type="ORF">ACO22_03944</name>
</gene>
<dbReference type="GO" id="GO:0008270">
    <property type="term" value="F:zinc ion binding"/>
    <property type="evidence" value="ECO:0007669"/>
    <property type="project" value="UniProtKB-KW"/>
</dbReference>
<feature type="domain" description="E3 ubiquitin-protein ligase listerin HEAT repeat region" evidence="6">
    <location>
        <begin position="1254"/>
        <end position="1323"/>
    </location>
</feature>
<dbReference type="InterPro" id="IPR011989">
    <property type="entry name" value="ARM-like"/>
</dbReference>
<accession>A0A1D2JEH2</accession>
<keyword evidence="3" id="KW-0833">Ubl conjugation pathway</keyword>
<evidence type="ECO:0000256" key="3">
    <source>
        <dbReference type="RuleBase" id="RU367090"/>
    </source>
</evidence>
<comment type="function">
    <text evidence="3">E3 ubiquitin-protein ligase. Component of the ribosome quality control complex (RQC), a ribosome-associated complex that mediates ubiquitination and extraction of incompletely synthesized nascent chains for proteasomal degradation.</text>
</comment>
<dbReference type="PANTHER" id="PTHR12389">
    <property type="entry name" value="ZINC FINGER PROTEIN 294"/>
    <property type="match status" value="1"/>
</dbReference>
<dbReference type="Pfam" id="PF23009">
    <property type="entry name" value="UBC_like"/>
    <property type="match status" value="1"/>
</dbReference>
<dbReference type="GO" id="GO:0061630">
    <property type="term" value="F:ubiquitin protein ligase activity"/>
    <property type="evidence" value="ECO:0007669"/>
    <property type="project" value="UniProtKB-UniRule"/>
</dbReference>
<keyword evidence="3" id="KW-0863">Zinc-finger</keyword>
<feature type="compositionally biased region" description="Low complexity" evidence="4">
    <location>
        <begin position="1816"/>
        <end position="1836"/>
    </location>
</feature>
<name>A0A1D2JEH2_PARBR</name>
<dbReference type="InterPro" id="IPR054478">
    <property type="entry name" value="LTN1_UBC"/>
</dbReference>
<dbReference type="InterPro" id="IPR029063">
    <property type="entry name" value="SAM-dependent_MTases_sf"/>
</dbReference>
<evidence type="ECO:0000256" key="4">
    <source>
        <dbReference type="SAM" id="MobiDB-lite"/>
    </source>
</evidence>
<evidence type="ECO:0000256" key="1">
    <source>
        <dbReference type="ARBA" id="ARBA00022603"/>
    </source>
</evidence>
<evidence type="ECO:0000313" key="8">
    <source>
        <dbReference type="EMBL" id="ODH28426.1"/>
    </source>
</evidence>
<comment type="catalytic activity">
    <reaction evidence="3">
        <text>S-ubiquitinyl-[E2 ubiquitin-conjugating enzyme]-L-cysteine + [acceptor protein]-L-lysine = [E2 ubiquitin-conjugating enzyme]-L-cysteine + N(6)-ubiquitinyl-[acceptor protein]-L-lysine.</text>
        <dbReference type="EC" id="2.3.2.27"/>
    </reaction>
</comment>
<keyword evidence="1" id="KW-0489">Methyltransferase</keyword>
<feature type="domain" description="E3 ubiquitin-protein ligase listerin ubiquitin conjugating" evidence="7">
    <location>
        <begin position="1460"/>
        <end position="1544"/>
    </location>
</feature>
<proteinExistence type="inferred from homology"/>
<keyword evidence="3" id="KW-0479">Metal-binding</keyword>
<evidence type="ECO:0000313" key="9">
    <source>
        <dbReference type="Proteomes" id="UP000242814"/>
    </source>
</evidence>
<dbReference type="InterPro" id="IPR007213">
    <property type="entry name" value="Ppm1/Ppm2/Tcmp"/>
</dbReference>
<evidence type="ECO:0000256" key="2">
    <source>
        <dbReference type="ARBA" id="ARBA00022679"/>
    </source>
</evidence>
<dbReference type="InterPro" id="IPR054477">
    <property type="entry name" value="LTN1_E3_ligase_6th"/>
</dbReference>
<dbReference type="SUPFAM" id="SSF53335">
    <property type="entry name" value="S-adenosyl-L-methionine-dependent methyltransferases"/>
    <property type="match status" value="1"/>
</dbReference>
<dbReference type="Gene3D" id="1.25.10.10">
    <property type="entry name" value="Leucine-rich Repeat Variant"/>
    <property type="match status" value="1"/>
</dbReference>
<dbReference type="VEuPathDB" id="FungiDB:PADG_11158"/>
<dbReference type="InterPro" id="IPR039795">
    <property type="entry name" value="LTN1/Rkr1"/>
</dbReference>
<dbReference type="GO" id="GO:0032259">
    <property type="term" value="P:methylation"/>
    <property type="evidence" value="ECO:0007669"/>
    <property type="project" value="UniProtKB-KW"/>
</dbReference>
<dbReference type="GO" id="GO:0005829">
    <property type="term" value="C:cytosol"/>
    <property type="evidence" value="ECO:0007669"/>
    <property type="project" value="UniProtKB-UniRule"/>
</dbReference>
<evidence type="ECO:0000259" key="6">
    <source>
        <dbReference type="Pfam" id="PF22999"/>
    </source>
</evidence>
<evidence type="ECO:0000259" key="7">
    <source>
        <dbReference type="Pfam" id="PF23009"/>
    </source>
</evidence>
<dbReference type="GO" id="GO:1990116">
    <property type="term" value="P:ribosome-associated ubiquitin-dependent protein catabolic process"/>
    <property type="evidence" value="ECO:0007669"/>
    <property type="project" value="UniProtKB-UniRule"/>
</dbReference>
<dbReference type="SUPFAM" id="SSF48371">
    <property type="entry name" value="ARM repeat"/>
    <property type="match status" value="1"/>
</dbReference>
<dbReference type="PANTHER" id="PTHR12389:SF0">
    <property type="entry name" value="E3 UBIQUITIN-PROTEIN LIGASE LISTERIN"/>
    <property type="match status" value="1"/>
</dbReference>
<dbReference type="Proteomes" id="UP000242814">
    <property type="component" value="Unassembled WGS sequence"/>
</dbReference>
<comment type="similarity">
    <text evidence="3">Belongs to the LTN1 family.</text>
</comment>
<comment type="subunit">
    <text evidence="3">Component of the ribosome quality control complex (RQC).</text>
</comment>
<dbReference type="EMBL" id="LZYO01000146">
    <property type="protein sequence ID" value="ODH28426.1"/>
    <property type="molecule type" value="Genomic_DNA"/>
</dbReference>
<dbReference type="GO" id="GO:1990112">
    <property type="term" value="C:RQC complex"/>
    <property type="evidence" value="ECO:0007669"/>
    <property type="project" value="UniProtKB-UniRule"/>
</dbReference>